<sequence length="141" mass="15896">MMLSEIIDGIAVVINSIFGDEIEIYKDNVTQGLKEPCFFVAILKPEVTPLIGTRSVRNNSFDIQYFPKESNTEMLDVAEKLINTLEFITLLNGDILHGTGVSYEIIDNVLHFFISYNLTMIKVTDKTNMETLETDISVKKG</sequence>
<evidence type="ECO:0000313" key="1">
    <source>
        <dbReference type="EMBL" id="HIV61401.1"/>
    </source>
</evidence>
<dbReference type="AlphaFoldDB" id="A0A9D1PFZ3"/>
<gene>
    <name evidence="1" type="ORF">H9746_00900</name>
</gene>
<evidence type="ECO:0008006" key="3">
    <source>
        <dbReference type="Google" id="ProtNLM"/>
    </source>
</evidence>
<organism evidence="1 2">
    <name type="scientific">Candidatus Butyricicoccus avistercoris</name>
    <dbReference type="NCBI Taxonomy" id="2838518"/>
    <lineage>
        <taxon>Bacteria</taxon>
        <taxon>Bacillati</taxon>
        <taxon>Bacillota</taxon>
        <taxon>Clostridia</taxon>
        <taxon>Eubacteriales</taxon>
        <taxon>Butyricicoccaceae</taxon>
        <taxon>Butyricicoccus</taxon>
    </lineage>
</organism>
<dbReference type="InterPro" id="IPR049254">
    <property type="entry name" value="Phage_tail_terminator"/>
</dbReference>
<accession>A0A9D1PFZ3</accession>
<reference evidence="1" key="2">
    <citation type="submission" date="2021-04" db="EMBL/GenBank/DDBJ databases">
        <authorList>
            <person name="Gilroy R."/>
        </authorList>
    </citation>
    <scope>NUCLEOTIDE SEQUENCE</scope>
    <source>
        <strain evidence="1">CHK193-4272</strain>
    </source>
</reference>
<reference evidence="1" key="1">
    <citation type="journal article" date="2021" name="PeerJ">
        <title>Extensive microbial diversity within the chicken gut microbiome revealed by metagenomics and culture.</title>
        <authorList>
            <person name="Gilroy R."/>
            <person name="Ravi A."/>
            <person name="Getino M."/>
            <person name="Pursley I."/>
            <person name="Horton D.L."/>
            <person name="Alikhan N.F."/>
            <person name="Baker D."/>
            <person name="Gharbi K."/>
            <person name="Hall N."/>
            <person name="Watson M."/>
            <person name="Adriaenssens E.M."/>
            <person name="Foster-Nyarko E."/>
            <person name="Jarju S."/>
            <person name="Secka A."/>
            <person name="Antonio M."/>
            <person name="Oren A."/>
            <person name="Chaudhuri R.R."/>
            <person name="La Ragione R."/>
            <person name="Hildebrand F."/>
            <person name="Pallen M.J."/>
        </authorList>
    </citation>
    <scope>NUCLEOTIDE SEQUENCE</scope>
    <source>
        <strain evidence="1">CHK193-4272</strain>
    </source>
</reference>
<dbReference type="Proteomes" id="UP000886808">
    <property type="component" value="Unassembled WGS sequence"/>
</dbReference>
<dbReference type="EMBL" id="DXIE01000007">
    <property type="protein sequence ID" value="HIV61401.1"/>
    <property type="molecule type" value="Genomic_DNA"/>
</dbReference>
<evidence type="ECO:0000313" key="2">
    <source>
        <dbReference type="Proteomes" id="UP000886808"/>
    </source>
</evidence>
<name>A0A9D1PFZ3_9FIRM</name>
<dbReference type="Pfam" id="PF20765">
    <property type="entry name" value="Phage_tail_terminator_8"/>
    <property type="match status" value="1"/>
</dbReference>
<comment type="caution">
    <text evidence="1">The sequence shown here is derived from an EMBL/GenBank/DDBJ whole genome shotgun (WGS) entry which is preliminary data.</text>
</comment>
<protein>
    <recommendedName>
        <fullName evidence="3">Phage protein</fullName>
    </recommendedName>
</protein>
<proteinExistence type="predicted"/>